<protein>
    <submittedName>
        <fullName evidence="7">Ribokinase</fullName>
    </submittedName>
</protein>
<evidence type="ECO:0000256" key="4">
    <source>
        <dbReference type="RuleBase" id="RU003704"/>
    </source>
</evidence>
<evidence type="ECO:0000256" key="5">
    <source>
        <dbReference type="SAM" id="MobiDB-lite"/>
    </source>
</evidence>
<keyword evidence="2 4" id="KW-0808">Transferase</keyword>
<dbReference type="PANTHER" id="PTHR10584:SF166">
    <property type="entry name" value="RIBOKINASE"/>
    <property type="match status" value="1"/>
</dbReference>
<dbReference type="Proteomes" id="UP000222056">
    <property type="component" value="Unassembled WGS sequence"/>
</dbReference>
<dbReference type="Pfam" id="PF00294">
    <property type="entry name" value="PfkB"/>
    <property type="match status" value="2"/>
</dbReference>
<organism evidence="7 8">
    <name type="scientific">Thermoleophilum album</name>
    <dbReference type="NCBI Taxonomy" id="29539"/>
    <lineage>
        <taxon>Bacteria</taxon>
        <taxon>Bacillati</taxon>
        <taxon>Actinomycetota</taxon>
        <taxon>Thermoleophilia</taxon>
        <taxon>Thermoleophilales</taxon>
        <taxon>Thermoleophilaceae</taxon>
        <taxon>Thermoleophilum</taxon>
    </lineage>
</organism>
<proteinExistence type="inferred from homology"/>
<evidence type="ECO:0000259" key="6">
    <source>
        <dbReference type="Pfam" id="PF00294"/>
    </source>
</evidence>
<dbReference type="InterPro" id="IPR002139">
    <property type="entry name" value="Ribo/fructo_kinase"/>
</dbReference>
<feature type="region of interest" description="Disordered" evidence="5">
    <location>
        <begin position="275"/>
        <end position="294"/>
    </location>
</feature>
<dbReference type="OrthoDB" id="5504625at2"/>
<feature type="domain" description="Carbohydrate kinase PfkB" evidence="6">
    <location>
        <begin position="197"/>
        <end position="273"/>
    </location>
</feature>
<keyword evidence="8" id="KW-1185">Reference proteome</keyword>
<dbReference type="Gene3D" id="3.40.1190.20">
    <property type="match status" value="2"/>
</dbReference>
<dbReference type="AlphaFoldDB" id="A0A1H6FHU8"/>
<feature type="domain" description="Carbohydrate kinase PfkB" evidence="6">
    <location>
        <begin position="11"/>
        <end position="163"/>
    </location>
</feature>
<dbReference type="RefSeq" id="WP_093115501.1">
    <property type="nucleotide sequence ID" value="NZ_FNWJ01000001.1"/>
</dbReference>
<dbReference type="PANTHER" id="PTHR10584">
    <property type="entry name" value="SUGAR KINASE"/>
    <property type="match status" value="1"/>
</dbReference>
<comment type="similarity">
    <text evidence="1 4">Belongs to the carbohydrate kinase PfkB family.</text>
</comment>
<evidence type="ECO:0000313" key="7">
    <source>
        <dbReference type="EMBL" id="SEH10406.1"/>
    </source>
</evidence>
<dbReference type="GO" id="GO:0005829">
    <property type="term" value="C:cytosol"/>
    <property type="evidence" value="ECO:0007669"/>
    <property type="project" value="TreeGrafter"/>
</dbReference>
<evidence type="ECO:0000256" key="1">
    <source>
        <dbReference type="ARBA" id="ARBA00010688"/>
    </source>
</evidence>
<gene>
    <name evidence="7" type="ORF">SAMN02745716_0255</name>
</gene>
<dbReference type="GO" id="GO:0006796">
    <property type="term" value="P:phosphate-containing compound metabolic process"/>
    <property type="evidence" value="ECO:0007669"/>
    <property type="project" value="UniProtKB-ARBA"/>
</dbReference>
<sequence>MLATAAARFAVVGHVEWCDFLVVDRLPRVGEIVHVADHFAEPAGGGAVAAVELARLGGSVDLFTALGSDRYGRSSRRRLGQLRVTVRARYQKQQQRRAIVHLEKGGERTITVVGSRLGPSGADPLPWRLLDGAAVYFTAGDAAAVSEARRAAVLVATARAKHTLAAAGVAIDVLVRSGRDPDERYEPGELTPPPWAVVTTLGAEGGTVELADGERMRWPAERVDPSEVVDTYGAGDCFAAGLTWALGRGYQLRDAIAVAARCGADCVRRRGPYRRVAPDSDASGRAEEGVGGIG</sequence>
<dbReference type="InterPro" id="IPR029056">
    <property type="entry name" value="Ribokinase-like"/>
</dbReference>
<keyword evidence="3 4" id="KW-0418">Kinase</keyword>
<accession>A0A1H6FHU8</accession>
<dbReference type="InterPro" id="IPR011611">
    <property type="entry name" value="PfkB_dom"/>
</dbReference>
<evidence type="ECO:0000256" key="2">
    <source>
        <dbReference type="ARBA" id="ARBA00022679"/>
    </source>
</evidence>
<dbReference type="STRING" id="29539.SAMN02745716_0255"/>
<dbReference type="PROSITE" id="PS00584">
    <property type="entry name" value="PFKB_KINASES_2"/>
    <property type="match status" value="1"/>
</dbReference>
<evidence type="ECO:0000313" key="8">
    <source>
        <dbReference type="Proteomes" id="UP000222056"/>
    </source>
</evidence>
<dbReference type="SUPFAM" id="SSF53613">
    <property type="entry name" value="Ribokinase-like"/>
    <property type="match status" value="1"/>
</dbReference>
<name>A0A1H6FHU8_THEAL</name>
<dbReference type="PRINTS" id="PR00990">
    <property type="entry name" value="RIBOKINASE"/>
</dbReference>
<feature type="compositionally biased region" description="Basic and acidic residues" evidence="5">
    <location>
        <begin position="276"/>
        <end position="288"/>
    </location>
</feature>
<dbReference type="EMBL" id="FNWJ01000001">
    <property type="protein sequence ID" value="SEH10406.1"/>
    <property type="molecule type" value="Genomic_DNA"/>
</dbReference>
<dbReference type="InterPro" id="IPR002173">
    <property type="entry name" value="Carboh/pur_kinase_PfkB_CS"/>
</dbReference>
<dbReference type="GO" id="GO:0016301">
    <property type="term" value="F:kinase activity"/>
    <property type="evidence" value="ECO:0007669"/>
    <property type="project" value="UniProtKB-KW"/>
</dbReference>
<reference evidence="8" key="1">
    <citation type="submission" date="2016-10" db="EMBL/GenBank/DDBJ databases">
        <authorList>
            <person name="Varghese N."/>
            <person name="Submissions S."/>
        </authorList>
    </citation>
    <scope>NUCLEOTIDE SEQUENCE [LARGE SCALE GENOMIC DNA]</scope>
    <source>
        <strain evidence="8">ATCC 35263</strain>
    </source>
</reference>
<evidence type="ECO:0000256" key="3">
    <source>
        <dbReference type="ARBA" id="ARBA00022777"/>
    </source>
</evidence>